<keyword evidence="5" id="KW-1185">Reference proteome</keyword>
<dbReference type="PANTHER" id="PTHR42748">
    <property type="entry name" value="NITROGEN METABOLITE REPRESSION PROTEIN NMRA FAMILY MEMBER"/>
    <property type="match status" value="1"/>
</dbReference>
<accession>A0A9P4K3C0</accession>
<protein>
    <submittedName>
        <fullName evidence="4">NAD(P)-binding protein</fullName>
    </submittedName>
</protein>
<proteinExistence type="inferred from homology"/>
<dbReference type="InterPro" id="IPR008030">
    <property type="entry name" value="NmrA-like"/>
</dbReference>
<name>A0A9P4K3C0_9PLEO</name>
<evidence type="ECO:0000313" key="4">
    <source>
        <dbReference type="EMBL" id="KAF2262179.1"/>
    </source>
</evidence>
<dbReference type="AlphaFoldDB" id="A0A9P4K3C0"/>
<dbReference type="Gene3D" id="3.40.50.720">
    <property type="entry name" value="NAD(P)-binding Rossmann-like Domain"/>
    <property type="match status" value="1"/>
</dbReference>
<dbReference type="PANTHER" id="PTHR42748:SF31">
    <property type="entry name" value="NMRA-LIKE DOMAIN-CONTAINING PROTEIN-RELATED"/>
    <property type="match status" value="1"/>
</dbReference>
<comment type="similarity">
    <text evidence="1">Belongs to the NmrA-type oxidoreductase family.</text>
</comment>
<sequence length="285" mass="32794">MPVDPSKDLLLVTCALGKQEVIQTDIYSPSNCVSLMKDVTVAIHIGPSYHAHETEIGYMMIDAAVSAYDNGKGKFEHFILSSVLNSQLRKMMNHDCKRYVEEYIMESGLPYTILQPTTFMDNLPIAMFMQQEHPKFTSAWNTEVGFSWIALRDLAEVFARILAERERHFYAQYPLVSTHDRVSFGEALNIISKKLNKRIEIAVTPFKESVDNILVRLYGKSESIGQRSKDAAQRMIMFYDNRGLVGNANVLEWVLGRKATQFDEWVEMRLEVESKSRDERLLNFY</sequence>
<dbReference type="OrthoDB" id="419598at2759"/>
<dbReference type="EMBL" id="ML986644">
    <property type="protein sequence ID" value="KAF2262179.1"/>
    <property type="molecule type" value="Genomic_DNA"/>
</dbReference>
<dbReference type="Proteomes" id="UP000800093">
    <property type="component" value="Unassembled WGS sequence"/>
</dbReference>
<dbReference type="Pfam" id="PF05368">
    <property type="entry name" value="NmrA"/>
    <property type="match status" value="1"/>
</dbReference>
<evidence type="ECO:0000256" key="2">
    <source>
        <dbReference type="ARBA" id="ARBA00022857"/>
    </source>
</evidence>
<dbReference type="SUPFAM" id="SSF51735">
    <property type="entry name" value="NAD(P)-binding Rossmann-fold domains"/>
    <property type="match status" value="1"/>
</dbReference>
<dbReference type="InterPro" id="IPR051164">
    <property type="entry name" value="NmrA-like_oxidored"/>
</dbReference>
<comment type="caution">
    <text evidence="4">The sequence shown here is derived from an EMBL/GenBank/DDBJ whole genome shotgun (WGS) entry which is preliminary data.</text>
</comment>
<evidence type="ECO:0000256" key="1">
    <source>
        <dbReference type="ARBA" id="ARBA00006328"/>
    </source>
</evidence>
<organism evidence="4 5">
    <name type="scientific">Lojkania enalia</name>
    <dbReference type="NCBI Taxonomy" id="147567"/>
    <lineage>
        <taxon>Eukaryota</taxon>
        <taxon>Fungi</taxon>
        <taxon>Dikarya</taxon>
        <taxon>Ascomycota</taxon>
        <taxon>Pezizomycotina</taxon>
        <taxon>Dothideomycetes</taxon>
        <taxon>Pleosporomycetidae</taxon>
        <taxon>Pleosporales</taxon>
        <taxon>Pleosporales incertae sedis</taxon>
        <taxon>Lojkania</taxon>
    </lineage>
</organism>
<dbReference type="GO" id="GO:0005634">
    <property type="term" value="C:nucleus"/>
    <property type="evidence" value="ECO:0007669"/>
    <property type="project" value="TreeGrafter"/>
</dbReference>
<keyword evidence="2" id="KW-0521">NADP</keyword>
<reference evidence="5" key="1">
    <citation type="journal article" date="2020" name="Stud. Mycol.">
        <title>101 Dothideomycetes genomes: A test case for predicting lifestyles and emergence of pathogens.</title>
        <authorList>
            <person name="Haridas S."/>
            <person name="Albert R."/>
            <person name="Binder M."/>
            <person name="Bloem J."/>
            <person name="LaButti K."/>
            <person name="Salamov A."/>
            <person name="Andreopoulos B."/>
            <person name="Baker S."/>
            <person name="Barry K."/>
            <person name="Bills G."/>
            <person name="Bluhm B."/>
            <person name="Cannon C."/>
            <person name="Castanera R."/>
            <person name="Culley D."/>
            <person name="Daum C."/>
            <person name="Ezra D."/>
            <person name="Gonzalez J."/>
            <person name="Henrissat B."/>
            <person name="Kuo A."/>
            <person name="Liang C."/>
            <person name="Lipzen A."/>
            <person name="Lutzoni F."/>
            <person name="Magnuson J."/>
            <person name="Mondo S."/>
            <person name="Nolan M."/>
            <person name="Ohm R."/>
            <person name="Pangilinan J."/>
            <person name="Park H.-J."/>
            <person name="Ramirez L."/>
            <person name="Alfaro M."/>
            <person name="Sun H."/>
            <person name="Tritt A."/>
            <person name="Yoshinaga Y."/>
            <person name="Zwiers L.-H."/>
            <person name="Turgeon B."/>
            <person name="Goodwin S."/>
            <person name="Spatafora J."/>
            <person name="Crous P."/>
            <person name="Grigoriev I."/>
        </authorList>
    </citation>
    <scope>NUCLEOTIDE SEQUENCE [LARGE SCALE GENOMIC DNA]</scope>
    <source>
        <strain evidence="5">CBS 304.66</strain>
    </source>
</reference>
<evidence type="ECO:0000259" key="3">
    <source>
        <dbReference type="Pfam" id="PF05368"/>
    </source>
</evidence>
<evidence type="ECO:0000313" key="5">
    <source>
        <dbReference type="Proteomes" id="UP000800093"/>
    </source>
</evidence>
<dbReference type="InterPro" id="IPR036291">
    <property type="entry name" value="NAD(P)-bd_dom_sf"/>
</dbReference>
<feature type="domain" description="NmrA-like" evidence="3">
    <location>
        <begin position="20"/>
        <end position="262"/>
    </location>
</feature>
<gene>
    <name evidence="4" type="ORF">CC78DRAFT_582914</name>
</gene>